<dbReference type="NCBIfam" id="TIGR01129">
    <property type="entry name" value="secD"/>
    <property type="match status" value="1"/>
</dbReference>
<accession>A0A101FG40</accession>
<comment type="subcellular location">
    <subcellularLocation>
        <location evidence="1 9">Cell membrane</location>
        <topology evidence="1 9">Multi-pass membrane protein</topology>
    </subcellularLocation>
</comment>
<evidence type="ECO:0000256" key="2">
    <source>
        <dbReference type="ARBA" id="ARBA00022448"/>
    </source>
</evidence>
<dbReference type="GO" id="GO:0006605">
    <property type="term" value="P:protein targeting"/>
    <property type="evidence" value="ECO:0007669"/>
    <property type="project" value="UniProtKB-UniRule"/>
</dbReference>
<dbReference type="Pfam" id="PF22599">
    <property type="entry name" value="SecDF_P1_head"/>
    <property type="match status" value="1"/>
</dbReference>
<dbReference type="AlphaFoldDB" id="A0A101FG40"/>
<feature type="domain" description="Protein translocase subunit SecDF P1" evidence="11">
    <location>
        <begin position="91"/>
        <end position="149"/>
    </location>
</feature>
<dbReference type="SUPFAM" id="SSF82866">
    <property type="entry name" value="Multidrug efflux transporter AcrB transmembrane domain"/>
    <property type="match status" value="1"/>
</dbReference>
<feature type="transmembrane region" description="Helical" evidence="9">
    <location>
        <begin position="362"/>
        <end position="387"/>
    </location>
</feature>
<dbReference type="FunFam" id="1.20.1640.10:FF:000004">
    <property type="entry name" value="Protein translocase subunit SecD"/>
    <property type="match status" value="1"/>
</dbReference>
<evidence type="ECO:0000256" key="5">
    <source>
        <dbReference type="ARBA" id="ARBA00022927"/>
    </source>
</evidence>
<evidence type="ECO:0000259" key="10">
    <source>
        <dbReference type="Pfam" id="PF02355"/>
    </source>
</evidence>
<proteinExistence type="inferred from homology"/>
<dbReference type="PANTHER" id="PTHR30081:SF1">
    <property type="entry name" value="PROTEIN TRANSLOCASE SUBUNIT SECD"/>
    <property type="match status" value="1"/>
</dbReference>
<sequence>MSKKERQKKKIAEKQQAVSVTGKKEKNAGINWGVSTLFFLLVGAILCVAVFSIKPLAGQLQKHLGLDLRGGVHVVYQAVPTKEAPVTADSIDRLIAIFNNRVNAYGLTEPLIQKQGSDRVIVELPGVKDPEEAVEMLGRMAKLEFKTEDGKTVLTGKYLSDARAQLNPNNNEPEVVLKFDKEGARIFSEVTTANVGRRIAIYLDERLLTAPVVRDPIPDGNAVISGGYETLEEAQKEAILLRSGALPVNVKLLEKRSVGPTLGKESLERSLKAGIIGVALIFIFMILYYRWPGVIANLSLIVYGLIVISVFLLFKATLTLPGIAGFILSIGMAVDSNIIIYERLKEELRAGKTLRSAIDAGFYNAFRAILDANVTTLIAAGVLYYLGSGPIRGFAITLSIGILVSMFTAITFTRFVLHLVARSRLVVNPKAYGV</sequence>
<dbReference type="PATRIC" id="fig|85874.4.peg.287"/>
<organism evidence="13 14">
    <name type="scientific">Thermacetogenium phaeum</name>
    <dbReference type="NCBI Taxonomy" id="85874"/>
    <lineage>
        <taxon>Bacteria</taxon>
        <taxon>Bacillati</taxon>
        <taxon>Bacillota</taxon>
        <taxon>Clostridia</taxon>
        <taxon>Thermoanaerobacterales</taxon>
        <taxon>Thermoanaerobacteraceae</taxon>
        <taxon>Thermacetogenium</taxon>
    </lineage>
</organism>
<dbReference type="InterPro" id="IPR022813">
    <property type="entry name" value="SecD/SecF_arch_bac"/>
</dbReference>
<keyword evidence="2 9" id="KW-0813">Transport</keyword>
<dbReference type="HAMAP" id="MF_01463_B">
    <property type="entry name" value="SecD_B"/>
    <property type="match status" value="1"/>
</dbReference>
<comment type="caution">
    <text evidence="13">The sequence shown here is derived from an EMBL/GenBank/DDBJ whole genome shotgun (WGS) entry which is preliminary data.</text>
</comment>
<feature type="domain" description="Protein export membrane protein SecD/SecF C-terminal" evidence="10">
    <location>
        <begin position="249"/>
        <end position="413"/>
    </location>
</feature>
<dbReference type="GO" id="GO:0065002">
    <property type="term" value="P:intracellular protein transmembrane transport"/>
    <property type="evidence" value="ECO:0007669"/>
    <property type="project" value="UniProtKB-UniRule"/>
</dbReference>
<feature type="transmembrane region" description="Helical" evidence="9">
    <location>
        <begin position="320"/>
        <end position="341"/>
    </location>
</feature>
<dbReference type="Gene3D" id="1.20.1640.10">
    <property type="entry name" value="Multidrug efflux transporter AcrB transmembrane domain"/>
    <property type="match status" value="1"/>
</dbReference>
<evidence type="ECO:0000259" key="11">
    <source>
        <dbReference type="Pfam" id="PF21760"/>
    </source>
</evidence>
<keyword evidence="8 9" id="KW-0472">Membrane</keyword>
<evidence type="ECO:0000256" key="1">
    <source>
        <dbReference type="ARBA" id="ARBA00004651"/>
    </source>
</evidence>
<feature type="transmembrane region" description="Helical" evidence="9">
    <location>
        <begin position="294"/>
        <end position="314"/>
    </location>
</feature>
<dbReference type="PANTHER" id="PTHR30081">
    <property type="entry name" value="PROTEIN-EXPORT MEMBRANE PROTEIN SEC"/>
    <property type="match status" value="1"/>
</dbReference>
<feature type="transmembrane region" description="Helical" evidence="9">
    <location>
        <begin position="271"/>
        <end position="289"/>
    </location>
</feature>
<reference evidence="14" key="1">
    <citation type="journal article" date="2015" name="MBio">
        <title>Genome-Resolved Metagenomic Analysis Reveals Roles for Candidate Phyla and Other Microbial Community Members in Biogeochemical Transformations in Oil Reservoirs.</title>
        <authorList>
            <person name="Hu P."/>
            <person name="Tom L."/>
            <person name="Singh A."/>
            <person name="Thomas B.C."/>
            <person name="Baker B.J."/>
            <person name="Piceno Y.M."/>
            <person name="Andersen G.L."/>
            <person name="Banfield J.F."/>
        </authorList>
    </citation>
    <scope>NUCLEOTIDE SEQUENCE [LARGE SCALE GENOMIC DNA]</scope>
</reference>
<keyword evidence="3 9" id="KW-1003">Cell membrane</keyword>
<keyword evidence="6 9" id="KW-1133">Transmembrane helix</keyword>
<dbReference type="InterPro" id="IPR048631">
    <property type="entry name" value="SecD_1st"/>
</dbReference>
<comment type="similarity">
    <text evidence="9">Belongs to the SecD/SecF family. SecD subfamily.</text>
</comment>
<dbReference type="GO" id="GO:0015450">
    <property type="term" value="F:protein-transporting ATPase activity"/>
    <property type="evidence" value="ECO:0007669"/>
    <property type="project" value="InterPro"/>
</dbReference>
<dbReference type="GO" id="GO:0043952">
    <property type="term" value="P:protein transport by the Sec complex"/>
    <property type="evidence" value="ECO:0007669"/>
    <property type="project" value="UniProtKB-UniRule"/>
</dbReference>
<comment type="function">
    <text evidence="9">Part of the Sec protein translocase complex. Interacts with the SecYEG preprotein conducting channel. SecDF uses the proton motive force (PMF) to complete protein translocation after the ATP-dependent function of SecA.</text>
</comment>
<feature type="transmembrane region" description="Helical" evidence="9">
    <location>
        <begin position="32"/>
        <end position="53"/>
    </location>
</feature>
<dbReference type="InterPro" id="IPR048634">
    <property type="entry name" value="SecD_SecF_C"/>
</dbReference>
<evidence type="ECO:0000256" key="6">
    <source>
        <dbReference type="ARBA" id="ARBA00022989"/>
    </source>
</evidence>
<keyword evidence="7 9" id="KW-0811">Translocation</keyword>
<dbReference type="Pfam" id="PF21760">
    <property type="entry name" value="SecD_1st"/>
    <property type="match status" value="1"/>
</dbReference>
<evidence type="ECO:0000256" key="8">
    <source>
        <dbReference type="ARBA" id="ARBA00023136"/>
    </source>
</evidence>
<name>A0A101FG40_9THEO</name>
<dbReference type="Pfam" id="PF02355">
    <property type="entry name" value="SecD_SecF_C"/>
    <property type="match status" value="1"/>
</dbReference>
<comment type="subunit">
    <text evidence="9">Forms a complex with SecF. Part of the essential Sec protein translocation apparatus which comprises SecA, SecYEG and auxiliary proteins SecDF. Other proteins may also be involved.</text>
</comment>
<evidence type="ECO:0000256" key="4">
    <source>
        <dbReference type="ARBA" id="ARBA00022692"/>
    </source>
</evidence>
<feature type="domain" description="SecDF P1 head subdomain" evidence="12">
    <location>
        <begin position="151"/>
        <end position="248"/>
    </location>
</feature>
<dbReference type="InterPro" id="IPR055344">
    <property type="entry name" value="SecD_SecF_C_bact"/>
</dbReference>
<dbReference type="Gene3D" id="3.30.1360.200">
    <property type="match status" value="1"/>
</dbReference>
<dbReference type="NCBIfam" id="TIGR00916">
    <property type="entry name" value="2A0604s01"/>
    <property type="match status" value="1"/>
</dbReference>
<dbReference type="EMBL" id="LGFO01000106">
    <property type="protein sequence ID" value="KUK36376.1"/>
    <property type="molecule type" value="Genomic_DNA"/>
</dbReference>
<dbReference type="Proteomes" id="UP000053326">
    <property type="component" value="Unassembled WGS sequence"/>
</dbReference>
<evidence type="ECO:0000256" key="7">
    <source>
        <dbReference type="ARBA" id="ARBA00023010"/>
    </source>
</evidence>
<keyword evidence="5 9" id="KW-0653">Protein transport</keyword>
<feature type="transmembrane region" description="Helical" evidence="9">
    <location>
        <begin position="393"/>
        <end position="417"/>
    </location>
</feature>
<evidence type="ECO:0000256" key="9">
    <source>
        <dbReference type="HAMAP-Rule" id="MF_01463"/>
    </source>
</evidence>
<dbReference type="InterPro" id="IPR005791">
    <property type="entry name" value="SecD"/>
</dbReference>
<gene>
    <name evidence="9" type="primary">secD</name>
    <name evidence="13" type="ORF">XD66_0915</name>
</gene>
<dbReference type="GO" id="GO:0005886">
    <property type="term" value="C:plasma membrane"/>
    <property type="evidence" value="ECO:0007669"/>
    <property type="project" value="UniProtKB-SubCell"/>
</dbReference>
<evidence type="ECO:0000313" key="13">
    <source>
        <dbReference type="EMBL" id="KUK36376.1"/>
    </source>
</evidence>
<evidence type="ECO:0000259" key="12">
    <source>
        <dbReference type="Pfam" id="PF22599"/>
    </source>
</evidence>
<dbReference type="InterPro" id="IPR054384">
    <property type="entry name" value="SecDF_P1_head"/>
</dbReference>
<protein>
    <recommendedName>
        <fullName evidence="9">Protein translocase subunit SecD</fullName>
    </recommendedName>
</protein>
<keyword evidence="4 9" id="KW-0812">Transmembrane</keyword>
<evidence type="ECO:0000313" key="14">
    <source>
        <dbReference type="Proteomes" id="UP000053326"/>
    </source>
</evidence>
<evidence type="ECO:0000256" key="3">
    <source>
        <dbReference type="ARBA" id="ARBA00022475"/>
    </source>
</evidence>